<dbReference type="EMBL" id="CAJJDM010000104">
    <property type="protein sequence ID" value="CAD8096333.1"/>
    <property type="molecule type" value="Genomic_DNA"/>
</dbReference>
<feature type="compositionally biased region" description="Polar residues" evidence="1">
    <location>
        <begin position="332"/>
        <end position="372"/>
    </location>
</feature>
<reference evidence="2" key="1">
    <citation type="submission" date="2021-01" db="EMBL/GenBank/DDBJ databases">
        <authorList>
            <consortium name="Genoscope - CEA"/>
            <person name="William W."/>
        </authorList>
    </citation>
    <scope>NUCLEOTIDE SEQUENCE</scope>
</reference>
<comment type="caution">
    <text evidence="2">The sequence shown here is derived from an EMBL/GenBank/DDBJ whole genome shotgun (WGS) entry which is preliminary data.</text>
</comment>
<organism evidence="2 3">
    <name type="scientific">Paramecium primaurelia</name>
    <dbReference type="NCBI Taxonomy" id="5886"/>
    <lineage>
        <taxon>Eukaryota</taxon>
        <taxon>Sar</taxon>
        <taxon>Alveolata</taxon>
        <taxon>Ciliophora</taxon>
        <taxon>Intramacronucleata</taxon>
        <taxon>Oligohymenophorea</taxon>
        <taxon>Peniculida</taxon>
        <taxon>Parameciidae</taxon>
        <taxon>Paramecium</taxon>
    </lineage>
</organism>
<proteinExistence type="predicted"/>
<evidence type="ECO:0000256" key="1">
    <source>
        <dbReference type="SAM" id="MobiDB-lite"/>
    </source>
</evidence>
<feature type="region of interest" description="Disordered" evidence="1">
    <location>
        <begin position="331"/>
        <end position="380"/>
    </location>
</feature>
<evidence type="ECO:0000313" key="2">
    <source>
        <dbReference type="EMBL" id="CAD8096333.1"/>
    </source>
</evidence>
<gene>
    <name evidence="2" type="ORF">PPRIM_AZ9-3.1.T1010039</name>
</gene>
<sequence length="380" mass="45566">MSVYRGFAAYDYGREYFAIFVRRNFETSQKWCEVRGELQKKLQEQKKKPENTFEMECEYGNFLCQFEKQTKCYFILLSNKNTIKEEQQKVMQTVIEQIKKVNNYIKLTREEFDQKLKQDILNILNKAEEEYIEKNGNLDQIMTQHSQEKKKFRKDLAQEIDKKTEHKQKAFELIEKIIIKHKNDDSGPHQKIIFKGFMMFDYIRQYFYMLINIGIPIQQKWINDRNAIQKLILDNQKKPQEIIQLKGEGGQFYAKYHKEKKCYFILYTEEFVNLVKQQEVLEQIYQLITPNDQYIKMNKEQIESKFSQQVKAILEQNEKVDSEQIVMKIEGDNNNNKQKNLSPEQQSDNNDPLKSNVTGSINNQPKNIMYQQDETKPLNQ</sequence>
<keyword evidence="3" id="KW-1185">Reference proteome</keyword>
<protein>
    <submittedName>
        <fullName evidence="2">Uncharacterized protein</fullName>
    </submittedName>
</protein>
<dbReference type="AlphaFoldDB" id="A0A8S1P154"/>
<accession>A0A8S1P154</accession>
<evidence type="ECO:0000313" key="3">
    <source>
        <dbReference type="Proteomes" id="UP000688137"/>
    </source>
</evidence>
<dbReference type="OMA" id="KWINDRN"/>
<name>A0A8S1P154_PARPR</name>
<dbReference type="Proteomes" id="UP000688137">
    <property type="component" value="Unassembled WGS sequence"/>
</dbReference>